<evidence type="ECO:0000313" key="1">
    <source>
        <dbReference type="EMBL" id="JAE33599.1"/>
    </source>
</evidence>
<dbReference type="EMBL" id="GBRH01164297">
    <property type="protein sequence ID" value="JAE33599.1"/>
    <property type="molecule type" value="Transcribed_RNA"/>
</dbReference>
<accession>A0A0A9HCT6</accession>
<protein>
    <submittedName>
        <fullName evidence="1">Uncharacterized protein</fullName>
    </submittedName>
</protein>
<dbReference type="AlphaFoldDB" id="A0A0A9HCT6"/>
<reference evidence="1" key="2">
    <citation type="journal article" date="2015" name="Data Brief">
        <title>Shoot transcriptome of the giant reed, Arundo donax.</title>
        <authorList>
            <person name="Barrero R.A."/>
            <person name="Guerrero F.D."/>
            <person name="Moolhuijzen P."/>
            <person name="Goolsby J.A."/>
            <person name="Tidwell J."/>
            <person name="Bellgard S.E."/>
            <person name="Bellgard M.I."/>
        </authorList>
    </citation>
    <scope>NUCLEOTIDE SEQUENCE</scope>
    <source>
        <tissue evidence="1">Shoot tissue taken approximately 20 cm above the soil surface</tissue>
    </source>
</reference>
<proteinExistence type="predicted"/>
<reference evidence="1" key="1">
    <citation type="submission" date="2014-09" db="EMBL/GenBank/DDBJ databases">
        <authorList>
            <person name="Magalhaes I.L.F."/>
            <person name="Oliveira U."/>
            <person name="Santos F.R."/>
            <person name="Vidigal T.H.D.A."/>
            <person name="Brescovit A.D."/>
            <person name="Santos A.J."/>
        </authorList>
    </citation>
    <scope>NUCLEOTIDE SEQUENCE</scope>
    <source>
        <tissue evidence="1">Shoot tissue taken approximately 20 cm above the soil surface</tissue>
    </source>
</reference>
<organism evidence="1">
    <name type="scientific">Arundo donax</name>
    <name type="common">Giant reed</name>
    <name type="synonym">Donax arundinaceus</name>
    <dbReference type="NCBI Taxonomy" id="35708"/>
    <lineage>
        <taxon>Eukaryota</taxon>
        <taxon>Viridiplantae</taxon>
        <taxon>Streptophyta</taxon>
        <taxon>Embryophyta</taxon>
        <taxon>Tracheophyta</taxon>
        <taxon>Spermatophyta</taxon>
        <taxon>Magnoliopsida</taxon>
        <taxon>Liliopsida</taxon>
        <taxon>Poales</taxon>
        <taxon>Poaceae</taxon>
        <taxon>PACMAD clade</taxon>
        <taxon>Arundinoideae</taxon>
        <taxon>Arundineae</taxon>
        <taxon>Arundo</taxon>
    </lineage>
</organism>
<sequence>MENRTSGYCDCLAKLRAQPSYSWSSLPTLAKMCKGTKWSHGLVVISGI</sequence>
<name>A0A0A9HCT6_ARUDO</name>